<dbReference type="PRINTS" id="PR00987">
    <property type="entry name" value="TRNASYNTHGLU"/>
</dbReference>
<dbReference type="Gene3D" id="1.10.10.350">
    <property type="match status" value="1"/>
</dbReference>
<evidence type="ECO:0000256" key="4">
    <source>
        <dbReference type="ARBA" id="ARBA00022741"/>
    </source>
</evidence>
<dbReference type="HAMAP" id="MF_00022">
    <property type="entry name" value="Glu_tRNA_synth_type1"/>
    <property type="match status" value="1"/>
</dbReference>
<evidence type="ECO:0000256" key="2">
    <source>
        <dbReference type="ARBA" id="ARBA00022490"/>
    </source>
</evidence>
<evidence type="ECO:0000256" key="5">
    <source>
        <dbReference type="ARBA" id="ARBA00022840"/>
    </source>
</evidence>
<dbReference type="Pfam" id="PF00749">
    <property type="entry name" value="tRNA-synt_1c"/>
    <property type="match status" value="1"/>
</dbReference>
<dbReference type="OrthoDB" id="9807503at2"/>
<dbReference type="InterPro" id="IPR008925">
    <property type="entry name" value="aa_tRNA-synth_I_cd-bd_sf"/>
</dbReference>
<comment type="subunit">
    <text evidence="8">Monomer.</text>
</comment>
<dbReference type="InterPro" id="IPR045462">
    <property type="entry name" value="aa-tRNA-synth_I_cd-bd"/>
</dbReference>
<comment type="subcellular location">
    <subcellularLocation>
        <location evidence="8">Cytoplasm</location>
    </subcellularLocation>
</comment>
<dbReference type="SUPFAM" id="SSF52374">
    <property type="entry name" value="Nucleotidylyl transferase"/>
    <property type="match status" value="1"/>
</dbReference>
<dbReference type="NCBIfam" id="TIGR00464">
    <property type="entry name" value="gltX_bact"/>
    <property type="match status" value="1"/>
</dbReference>
<evidence type="ECO:0000259" key="10">
    <source>
        <dbReference type="Pfam" id="PF19269"/>
    </source>
</evidence>
<dbReference type="Proteomes" id="UP000199236">
    <property type="component" value="Unassembled WGS sequence"/>
</dbReference>
<keyword evidence="7 8" id="KW-0030">Aminoacyl-tRNA synthetase</keyword>
<sequence>MAEIVRFAPSPTGNIHIGNARPALINWLVAMKTGGQFILRYDDTDQERSRKEYADNIAEDLAWLGVKPDRVERQSERMGVYDTVAKKLRDLGRLYACYETPDELDRKRKRQRARGLPPVYDRSALKLTEEQIAAYEAEGRKPHWRFLLDQKTISWEDGIRGSQSIECDSVSDPVLIRADGTYLYTLPSVIDDIDMGVSMIIRGDDHVTNTAVQIQLFEILSGKSPKFAHHNLIINASGEGLSKRLGSLSIRQMREEGYEPLSVAIFAVLNGTSESVQPLADMEALADLFALDKVSRSSSKFDMADLNHLNARILHETDYSVVSDRLSALGVEGGEAFWQAVRGNIERLPDVKDWWSIAHDGLPDDAVEKSDEDAEFYAKALELLPSEPWDATTWKSWTSALKAETGRKGKSLFMPLRVALTGRSHGPELASFLPIIGYQRSVDRLS</sequence>
<dbReference type="SUPFAM" id="SSF48163">
    <property type="entry name" value="An anticodon-binding domain of class I aminoacyl-tRNA synthetases"/>
    <property type="match status" value="1"/>
</dbReference>
<dbReference type="GO" id="GO:0005737">
    <property type="term" value="C:cytoplasm"/>
    <property type="evidence" value="ECO:0007669"/>
    <property type="project" value="UniProtKB-SubCell"/>
</dbReference>
<protein>
    <recommendedName>
        <fullName evidence="8">Glutamate--tRNA ligase</fullName>
        <ecNumber evidence="8">6.1.1.17</ecNumber>
    </recommendedName>
    <alternativeName>
        <fullName evidence="8">Glutamyl-tRNA synthetase</fullName>
        <shortName evidence="8">GluRS</shortName>
    </alternativeName>
</protein>
<dbReference type="GO" id="GO:0006424">
    <property type="term" value="P:glutamyl-tRNA aminoacylation"/>
    <property type="evidence" value="ECO:0007669"/>
    <property type="project" value="UniProtKB-UniRule"/>
</dbReference>
<feature type="binding site" evidence="8">
    <location>
        <position position="243"/>
    </location>
    <ligand>
        <name>ATP</name>
        <dbReference type="ChEBI" id="CHEBI:30616"/>
    </ligand>
</feature>
<keyword evidence="6 8" id="KW-0648">Protein biosynthesis</keyword>
<dbReference type="Gene3D" id="3.40.50.620">
    <property type="entry name" value="HUPs"/>
    <property type="match status" value="1"/>
</dbReference>
<dbReference type="GO" id="GO:0004818">
    <property type="term" value="F:glutamate-tRNA ligase activity"/>
    <property type="evidence" value="ECO:0007669"/>
    <property type="project" value="UniProtKB-UniRule"/>
</dbReference>
<dbReference type="PANTHER" id="PTHR43311">
    <property type="entry name" value="GLUTAMATE--TRNA LIGASE"/>
    <property type="match status" value="1"/>
</dbReference>
<dbReference type="GO" id="GO:0005524">
    <property type="term" value="F:ATP binding"/>
    <property type="evidence" value="ECO:0007669"/>
    <property type="project" value="UniProtKB-UniRule"/>
</dbReference>
<evidence type="ECO:0000256" key="6">
    <source>
        <dbReference type="ARBA" id="ARBA00022917"/>
    </source>
</evidence>
<keyword evidence="5 8" id="KW-0067">ATP-binding</keyword>
<dbReference type="EC" id="6.1.1.17" evidence="8"/>
<dbReference type="InterPro" id="IPR020058">
    <property type="entry name" value="Glu/Gln-tRNA-synth_Ib_cat-dom"/>
</dbReference>
<evidence type="ECO:0000313" key="11">
    <source>
        <dbReference type="EMBL" id="SFO28937.1"/>
    </source>
</evidence>
<evidence type="ECO:0000256" key="3">
    <source>
        <dbReference type="ARBA" id="ARBA00022598"/>
    </source>
</evidence>
<dbReference type="RefSeq" id="WP_090071819.1">
    <property type="nucleotide sequence ID" value="NZ_FOVR01000004.1"/>
</dbReference>
<comment type="catalytic activity">
    <reaction evidence="8">
        <text>tRNA(Glu) + L-glutamate + ATP = L-glutamyl-tRNA(Glu) + AMP + diphosphate</text>
        <dbReference type="Rhea" id="RHEA:23540"/>
        <dbReference type="Rhea" id="RHEA-COMP:9663"/>
        <dbReference type="Rhea" id="RHEA-COMP:9680"/>
        <dbReference type="ChEBI" id="CHEBI:29985"/>
        <dbReference type="ChEBI" id="CHEBI:30616"/>
        <dbReference type="ChEBI" id="CHEBI:33019"/>
        <dbReference type="ChEBI" id="CHEBI:78442"/>
        <dbReference type="ChEBI" id="CHEBI:78520"/>
        <dbReference type="ChEBI" id="CHEBI:456215"/>
        <dbReference type="EC" id="6.1.1.17"/>
    </reaction>
</comment>
<reference evidence="11 12" key="1">
    <citation type="submission" date="2016-10" db="EMBL/GenBank/DDBJ databases">
        <authorList>
            <person name="de Groot N.N."/>
        </authorList>
    </citation>
    <scope>NUCLEOTIDE SEQUENCE [LARGE SCALE GENOMIC DNA]</scope>
    <source>
        <strain evidence="11 12">CGMCC 1.9157</strain>
    </source>
</reference>
<organism evidence="11 12">
    <name type="scientific">Cohaesibacter marisflavi</name>
    <dbReference type="NCBI Taxonomy" id="655353"/>
    <lineage>
        <taxon>Bacteria</taxon>
        <taxon>Pseudomonadati</taxon>
        <taxon>Pseudomonadota</taxon>
        <taxon>Alphaproteobacteria</taxon>
        <taxon>Hyphomicrobiales</taxon>
        <taxon>Cohaesibacteraceae</taxon>
    </lineage>
</organism>
<dbReference type="PANTHER" id="PTHR43311:SF2">
    <property type="entry name" value="GLUTAMATE--TRNA LIGASE, MITOCHONDRIAL-RELATED"/>
    <property type="match status" value="1"/>
</dbReference>
<gene>
    <name evidence="8" type="primary">gltX</name>
    <name evidence="11" type="ORF">SAMN04488056_104271</name>
</gene>
<evidence type="ECO:0000313" key="12">
    <source>
        <dbReference type="Proteomes" id="UP000199236"/>
    </source>
</evidence>
<dbReference type="InterPro" id="IPR049940">
    <property type="entry name" value="GluQ/Sye"/>
</dbReference>
<dbReference type="InterPro" id="IPR014729">
    <property type="entry name" value="Rossmann-like_a/b/a_fold"/>
</dbReference>
<dbReference type="STRING" id="655353.SAMN04488056_104271"/>
<feature type="short sequence motif" description="'HIGH' region" evidence="8">
    <location>
        <begin position="9"/>
        <end position="19"/>
    </location>
</feature>
<comment type="caution">
    <text evidence="8">Lacks conserved residue(s) required for the propagation of feature annotation.</text>
</comment>
<dbReference type="PROSITE" id="PS00178">
    <property type="entry name" value="AA_TRNA_LIGASE_I"/>
    <property type="match status" value="1"/>
</dbReference>
<dbReference type="Pfam" id="PF19269">
    <property type="entry name" value="Anticodon_2"/>
    <property type="match status" value="1"/>
</dbReference>
<evidence type="ECO:0000256" key="7">
    <source>
        <dbReference type="ARBA" id="ARBA00023146"/>
    </source>
</evidence>
<keyword evidence="4 8" id="KW-0547">Nucleotide-binding</keyword>
<feature type="short sequence motif" description="'KMSKS' region" evidence="8">
    <location>
        <begin position="240"/>
        <end position="244"/>
    </location>
</feature>
<keyword evidence="2 8" id="KW-0963">Cytoplasm</keyword>
<keyword evidence="12" id="KW-1185">Reference proteome</keyword>
<evidence type="ECO:0000259" key="9">
    <source>
        <dbReference type="Pfam" id="PF00749"/>
    </source>
</evidence>
<evidence type="ECO:0000256" key="8">
    <source>
        <dbReference type="HAMAP-Rule" id="MF_00022"/>
    </source>
</evidence>
<comment type="function">
    <text evidence="8">Catalyzes the attachment of glutamate to tRNA(Glu) in a two-step reaction: glutamate is first activated by ATP to form Glu-AMP and then transferred to the acceptor end of tRNA(Glu).</text>
</comment>
<dbReference type="InterPro" id="IPR004527">
    <property type="entry name" value="Glu-tRNA-ligase_bac/mito"/>
</dbReference>
<comment type="similarity">
    <text evidence="1 8">Belongs to the class-I aminoacyl-tRNA synthetase family. Glutamate--tRNA ligase type 1 subfamily.</text>
</comment>
<dbReference type="GO" id="GO:0000049">
    <property type="term" value="F:tRNA binding"/>
    <property type="evidence" value="ECO:0007669"/>
    <property type="project" value="InterPro"/>
</dbReference>
<evidence type="ECO:0000256" key="1">
    <source>
        <dbReference type="ARBA" id="ARBA00007894"/>
    </source>
</evidence>
<dbReference type="EMBL" id="FOVR01000004">
    <property type="protein sequence ID" value="SFO28937.1"/>
    <property type="molecule type" value="Genomic_DNA"/>
</dbReference>
<accession>A0A1I5FYW6</accession>
<dbReference type="AlphaFoldDB" id="A0A1I5FYW6"/>
<feature type="domain" description="Glutamyl/glutaminyl-tRNA synthetase class Ib catalytic" evidence="9">
    <location>
        <begin position="5"/>
        <end position="307"/>
    </location>
</feature>
<feature type="domain" description="Aminoacyl-tRNA synthetase class I anticodon-binding" evidence="10">
    <location>
        <begin position="341"/>
        <end position="445"/>
    </location>
</feature>
<name>A0A1I5FYW6_9HYPH</name>
<dbReference type="InterPro" id="IPR020751">
    <property type="entry name" value="aa-tRNA-synth_I_codon-bd_sub2"/>
</dbReference>
<proteinExistence type="inferred from homology"/>
<dbReference type="InterPro" id="IPR001412">
    <property type="entry name" value="aa-tRNA-synth_I_CS"/>
</dbReference>
<dbReference type="InterPro" id="IPR000924">
    <property type="entry name" value="Glu/Gln-tRNA-synth"/>
</dbReference>
<keyword evidence="3 8" id="KW-0436">Ligase</keyword>